<dbReference type="Proteomes" id="UP000639516">
    <property type="component" value="Unassembled WGS sequence"/>
</dbReference>
<dbReference type="Pfam" id="PF13289">
    <property type="entry name" value="SIR2_2"/>
    <property type="match status" value="1"/>
</dbReference>
<dbReference type="Gene3D" id="3.40.50.1220">
    <property type="entry name" value="TPP-binding domain"/>
    <property type="match status" value="1"/>
</dbReference>
<dbReference type="InterPro" id="IPR029035">
    <property type="entry name" value="DHS-like_NAD/FAD-binding_dom"/>
</dbReference>
<protein>
    <submittedName>
        <fullName evidence="1">SIR2 family protein</fullName>
    </submittedName>
</protein>
<evidence type="ECO:0000313" key="2">
    <source>
        <dbReference type="Proteomes" id="UP000639516"/>
    </source>
</evidence>
<dbReference type="EMBL" id="JAATTO010000012">
    <property type="protein sequence ID" value="MBC9978670.1"/>
    <property type="molecule type" value="Genomic_DNA"/>
</dbReference>
<name>A0ABR7U3V4_9BRAD</name>
<comment type="caution">
    <text evidence="1">The sequence shown here is derived from an EMBL/GenBank/DDBJ whole genome shotgun (WGS) entry which is preliminary data.</text>
</comment>
<sequence>MRFFADGPNIPEALLEDRDNGNVVFFCGAGVSRPAGLPGFIELTEQVLNELGPPPEARVREMVSRAKEEPDGAVSLDQIFSLFQRDYGRDTVQEIVSKLLSPDPSANLNYHSTILRLSRSAARKTQLVTTNFDLLFERAENDVRRHIAPALPDLSSGQPLTGLIYLHGRLHSSSDLFEQYPLILSSADFGRAYLADGWATRFVRDLLKNYVIVLLGYSANDPPVRYLLEGLHAKGTEKRAKIFAFDQGTESEVLSRWHDRGVTALAYPSSPSHSALWDTLRAWADRSDDPEQWRSSVLNLASNSPRRLRPHERGQVVSLVRTVEGARLFAEATPPPPAEWICVFDRNVRYGAPQDGYGQEELIDPLQLYGIDDDPPRPSDEQQPDGRHIVDALSLSPFDEQNQKNVRLAGIHEFEITRLPPRLFSISQWFSRVLDEPASIWWAGGYFSLHPGLLIQIEWRLDQSNSNKDSEASRLWSLLLQKFSSSPKSDHFQYEVIAKIKRRGWSALLQYELEDSIKPFLTSRRPFRFSSIPPTDGWSELSSGSVVTLEVKFPVHGVEDLEVAPEWLYQHFSAARNGLERGAALLKALGVRYWRTASFEIDSRPGDRYLGDPDRYLQWVRRLFDQLSIADPVRARADLFLWPRSEEYFFDKLKLHAWTKSIFSGKEIGEGLIALQEHSFWDGYNRRELLHLLKSRWHDVPRRLRSKIESRIVTGRVTGPGEDVLETNKRRASTAASMLGWLNRNGCSLSQATLRRLPRLRAQDKSWNDRWELSADQSLDGRTGWVSIEDDPKKIIDLPVSEIIEAAEQSDTRPSMEFAEYRPFSGLVKQRPHRALAALAFQARQAKFPIGFWESALTDWPAGLHDRIQWLFAERLSRLPAAIIGKLAHYAPRWLRGALPHLAQINPDRALRIWDAVFDSLTCSPDLLRSGLGETFVEGKPKGYSRRTYANAINGPVGAMIESLYQILNDRKLEQNAGIPKDIRSRIEASLSAPGEGRDHAVCETTIRLTWLHYLDPQWVSDRIIPLFSLDNDLAEPAWNGFLHNQDLGVAQLFVLLKPNFLKLFEVFQSWRWDNQPIERLHEFLVLACYWNIKSGQYIDFAEARLALQRSNDEGRAEALSLLNSIVVDQSAWNSFGKLFILKAWPKESIYQTPQTSRRFATIAESSGDDFPDVVQTISPFLVPTGQLDLFVYRARDTEDQENGSGRLPSKFPNDMVALLDRLVPTDPAFIPYDLSSLLKALAVANPALRQDARWRRLDRIAHTR</sequence>
<proteinExistence type="predicted"/>
<reference evidence="1 2" key="1">
    <citation type="journal article" date="2020" name="Arch. Microbiol.">
        <title>Bradyrhizobium campsiandrae sp. nov., a nitrogen-fixing bacterial strain isolated from a native leguminous tree from the Amazon adapted to flooded conditions.</title>
        <authorList>
            <person name="Cabral Michel D."/>
            <person name="Martins da Costa E."/>
            <person name="Azarias Guimaraes A."/>
            <person name="Soares de Carvalho T."/>
            <person name="Santos de Castro Caputo P."/>
            <person name="Willems A."/>
            <person name="de Souza Moreira F.M."/>
        </authorList>
    </citation>
    <scope>NUCLEOTIDE SEQUENCE [LARGE SCALE GENOMIC DNA]</scope>
    <source>
        <strain evidence="2">INPA 384B</strain>
    </source>
</reference>
<accession>A0ABR7U3V4</accession>
<keyword evidence="2" id="KW-1185">Reference proteome</keyword>
<dbReference type="SUPFAM" id="SSF52467">
    <property type="entry name" value="DHS-like NAD/FAD-binding domain"/>
    <property type="match status" value="1"/>
</dbReference>
<evidence type="ECO:0000313" key="1">
    <source>
        <dbReference type="EMBL" id="MBC9978670.1"/>
    </source>
</evidence>
<gene>
    <name evidence="1" type="ORF">HA482_10640</name>
</gene>
<organism evidence="1 2">
    <name type="scientific">Bradyrhizobium campsiandrae</name>
    <dbReference type="NCBI Taxonomy" id="1729892"/>
    <lineage>
        <taxon>Bacteria</taxon>
        <taxon>Pseudomonadati</taxon>
        <taxon>Pseudomonadota</taxon>
        <taxon>Alphaproteobacteria</taxon>
        <taxon>Hyphomicrobiales</taxon>
        <taxon>Nitrobacteraceae</taxon>
        <taxon>Bradyrhizobium</taxon>
    </lineage>
</organism>
<dbReference type="RefSeq" id="WP_188108247.1">
    <property type="nucleotide sequence ID" value="NZ_JAANIH010000117.1"/>
</dbReference>